<keyword evidence="1" id="KW-0614">Plasmid</keyword>
<evidence type="ECO:0000313" key="2">
    <source>
        <dbReference type="Proteomes" id="UP000466785"/>
    </source>
</evidence>
<evidence type="ECO:0000313" key="1">
    <source>
        <dbReference type="EMBL" id="BBX54644.1"/>
    </source>
</evidence>
<sequence>MGDEVEVSGLVRGEGQAGGAARAAWAPIAATWRSMRAWQRVGADRRAWLAQLCERSAATEQRG</sequence>
<keyword evidence="2" id="KW-1185">Reference proteome</keyword>
<name>A0A6N4VJ60_9MYCO</name>
<geneLocation type="plasmid" evidence="2">
    <name>pjcm12603 dna</name>
</geneLocation>
<protein>
    <submittedName>
        <fullName evidence="1">Uncharacterized protein</fullName>
    </submittedName>
</protein>
<reference evidence="1 2" key="1">
    <citation type="journal article" date="2019" name="Emerg. Microbes Infect.">
        <title>Comprehensive subspecies identification of 175 nontuberculous mycobacteria species based on 7547 genomic profiles.</title>
        <authorList>
            <person name="Matsumoto Y."/>
            <person name="Kinjo T."/>
            <person name="Motooka D."/>
            <person name="Nabeya D."/>
            <person name="Jung N."/>
            <person name="Uechi K."/>
            <person name="Horii T."/>
            <person name="Iida T."/>
            <person name="Fujita J."/>
            <person name="Nakamura S."/>
        </authorList>
    </citation>
    <scope>NUCLEOTIDE SEQUENCE [LARGE SCALE GENOMIC DNA]</scope>
    <source>
        <strain evidence="1 2">JCM 12603</strain>
        <plasmid evidence="2">pjcm12603 dna</plasmid>
    </source>
</reference>
<organism evidence="1 2">
    <name type="scientific">Mycolicibacterium poriferae</name>
    <dbReference type="NCBI Taxonomy" id="39694"/>
    <lineage>
        <taxon>Bacteria</taxon>
        <taxon>Bacillati</taxon>
        <taxon>Actinomycetota</taxon>
        <taxon>Actinomycetes</taxon>
        <taxon>Mycobacteriales</taxon>
        <taxon>Mycobacteriaceae</taxon>
        <taxon>Mycolicibacterium</taxon>
    </lineage>
</organism>
<proteinExistence type="predicted"/>
<gene>
    <name evidence="1" type="ORF">MPOR_56700</name>
</gene>
<dbReference type="KEGG" id="mpof:MPOR_56700"/>
<dbReference type="AlphaFoldDB" id="A0A6N4VJ60"/>
<accession>A0A6N4VJ60</accession>
<dbReference type="Proteomes" id="UP000466785">
    <property type="component" value="Plasmid pJCM12603"/>
</dbReference>
<dbReference type="EMBL" id="AP022571">
    <property type="protein sequence ID" value="BBX54644.1"/>
    <property type="molecule type" value="Genomic_DNA"/>
</dbReference>